<organism evidence="7 8">
    <name type="scientific">Lymnaea stagnalis</name>
    <name type="common">Great pond snail</name>
    <name type="synonym">Helix stagnalis</name>
    <dbReference type="NCBI Taxonomy" id="6523"/>
    <lineage>
        <taxon>Eukaryota</taxon>
        <taxon>Metazoa</taxon>
        <taxon>Spiralia</taxon>
        <taxon>Lophotrochozoa</taxon>
        <taxon>Mollusca</taxon>
        <taxon>Gastropoda</taxon>
        <taxon>Heterobranchia</taxon>
        <taxon>Euthyneura</taxon>
        <taxon>Panpulmonata</taxon>
        <taxon>Hygrophila</taxon>
        <taxon>Lymnaeoidea</taxon>
        <taxon>Lymnaeidae</taxon>
        <taxon>Lymnaea</taxon>
    </lineage>
</organism>
<evidence type="ECO:0000256" key="4">
    <source>
        <dbReference type="ARBA" id="ARBA00023136"/>
    </source>
</evidence>
<dbReference type="InterPro" id="IPR052954">
    <property type="entry name" value="GPCR-Ligand_Int"/>
</dbReference>
<evidence type="ECO:0000256" key="5">
    <source>
        <dbReference type="SAM" id="Phobius"/>
    </source>
</evidence>
<dbReference type="EMBL" id="CAXITT010000330">
    <property type="protein sequence ID" value="CAL1539177.1"/>
    <property type="molecule type" value="Genomic_DNA"/>
</dbReference>
<dbReference type="AlphaFoldDB" id="A0AAV2HZV2"/>
<keyword evidence="4 5" id="KW-0472">Membrane</keyword>
<evidence type="ECO:0000259" key="6">
    <source>
        <dbReference type="PROSITE" id="PS50262"/>
    </source>
</evidence>
<dbReference type="SUPFAM" id="SSF81321">
    <property type="entry name" value="Family A G protein-coupled receptor-like"/>
    <property type="match status" value="1"/>
</dbReference>
<evidence type="ECO:0000313" key="8">
    <source>
        <dbReference type="Proteomes" id="UP001497497"/>
    </source>
</evidence>
<dbReference type="Gene3D" id="1.20.1070.10">
    <property type="entry name" value="Rhodopsin 7-helix transmembrane proteins"/>
    <property type="match status" value="1"/>
</dbReference>
<evidence type="ECO:0000256" key="1">
    <source>
        <dbReference type="ARBA" id="ARBA00004370"/>
    </source>
</evidence>
<comment type="caution">
    <text evidence="7">The sequence shown here is derived from an EMBL/GenBank/DDBJ whole genome shotgun (WGS) entry which is preliminary data.</text>
</comment>
<feature type="transmembrane region" description="Helical" evidence="5">
    <location>
        <begin position="97"/>
        <end position="121"/>
    </location>
</feature>
<keyword evidence="3 5" id="KW-1133">Transmembrane helix</keyword>
<accession>A0AAV2HZV2</accession>
<name>A0AAV2HZV2_LYMST</name>
<keyword evidence="8" id="KW-1185">Reference proteome</keyword>
<evidence type="ECO:0000256" key="3">
    <source>
        <dbReference type="ARBA" id="ARBA00022989"/>
    </source>
</evidence>
<feature type="transmembrane region" description="Helical" evidence="5">
    <location>
        <begin position="7"/>
        <end position="28"/>
    </location>
</feature>
<feature type="transmembrane region" description="Helical" evidence="5">
    <location>
        <begin position="239"/>
        <end position="263"/>
    </location>
</feature>
<dbReference type="InterPro" id="IPR017452">
    <property type="entry name" value="GPCR_Rhodpsn_7TM"/>
</dbReference>
<feature type="non-terminal residue" evidence="7">
    <location>
        <position position="1"/>
    </location>
</feature>
<protein>
    <recommendedName>
        <fullName evidence="6">G-protein coupled receptors family 1 profile domain-containing protein</fullName>
    </recommendedName>
</protein>
<sequence>LITDSQLKLLILIVVYILDVIILSFSVLSNIANTTVFLLLGLRDSFGITFFVLTLADLAYAVLFLTQILLRLAAYVGLSSRAPLVPVAYLISSYGPMAFDISTALTVFLAVQKCCCVTMPLKFRNAFTRSRTLVILSMITCLALATNLPFLASQSLVANFDPITNSSSMVLWFSKDRRIITTVRDVGNRIVLPFASVLVVCFCLFVLIHNLNISVNFRNSFKPNNDHKVLRSENQVTRAVMSVSAIFVLCNAPVIARVIASLVEPEFNDMRRHGYMFVAVENLRHILQNLNCAMNIFSYLKFNTNYRARFISLFCGGKNQ</sequence>
<gene>
    <name evidence="7" type="ORF">GSLYS_00012998001</name>
</gene>
<evidence type="ECO:0000256" key="2">
    <source>
        <dbReference type="ARBA" id="ARBA00022692"/>
    </source>
</evidence>
<dbReference type="PROSITE" id="PS50262">
    <property type="entry name" value="G_PROTEIN_RECEP_F1_2"/>
    <property type="match status" value="1"/>
</dbReference>
<feature type="domain" description="G-protein coupled receptors family 1 profile" evidence="6">
    <location>
        <begin position="32"/>
        <end position="299"/>
    </location>
</feature>
<proteinExistence type="predicted"/>
<feature type="transmembrane region" description="Helical" evidence="5">
    <location>
        <begin position="133"/>
        <end position="150"/>
    </location>
</feature>
<dbReference type="Proteomes" id="UP001497497">
    <property type="component" value="Unassembled WGS sequence"/>
</dbReference>
<comment type="subcellular location">
    <subcellularLocation>
        <location evidence="1">Membrane</location>
    </subcellularLocation>
</comment>
<keyword evidence="2 5" id="KW-0812">Transmembrane</keyword>
<dbReference type="PANTHER" id="PTHR46641">
    <property type="entry name" value="FMRFAMIDE RECEPTOR-RELATED"/>
    <property type="match status" value="1"/>
</dbReference>
<reference evidence="7 8" key="1">
    <citation type="submission" date="2024-04" db="EMBL/GenBank/DDBJ databases">
        <authorList>
            <consortium name="Genoscope - CEA"/>
            <person name="William W."/>
        </authorList>
    </citation>
    <scope>NUCLEOTIDE SEQUENCE [LARGE SCALE GENOMIC DNA]</scope>
</reference>
<feature type="transmembrane region" description="Helical" evidence="5">
    <location>
        <begin position="48"/>
        <end position="65"/>
    </location>
</feature>
<dbReference type="PANTHER" id="PTHR46641:SF2">
    <property type="entry name" value="FMRFAMIDE RECEPTOR"/>
    <property type="match status" value="1"/>
</dbReference>
<evidence type="ECO:0000313" key="7">
    <source>
        <dbReference type="EMBL" id="CAL1539177.1"/>
    </source>
</evidence>
<dbReference type="GO" id="GO:0016020">
    <property type="term" value="C:membrane"/>
    <property type="evidence" value="ECO:0007669"/>
    <property type="project" value="UniProtKB-SubCell"/>
</dbReference>
<feature type="transmembrane region" description="Helical" evidence="5">
    <location>
        <begin position="186"/>
        <end position="208"/>
    </location>
</feature>